<evidence type="ECO:0000313" key="4">
    <source>
        <dbReference type="Proteomes" id="UP000579647"/>
    </source>
</evidence>
<dbReference type="Proteomes" id="UP000579647">
    <property type="component" value="Unassembled WGS sequence"/>
</dbReference>
<dbReference type="SUPFAM" id="SSF51004">
    <property type="entry name" value="C-terminal (heme d1) domain of cytochrome cd1-nitrite reductase"/>
    <property type="match status" value="1"/>
</dbReference>
<organism evidence="3 4">
    <name type="scientific">Nocardiopsis metallicus</name>
    <dbReference type="NCBI Taxonomy" id="179819"/>
    <lineage>
        <taxon>Bacteria</taxon>
        <taxon>Bacillati</taxon>
        <taxon>Actinomycetota</taxon>
        <taxon>Actinomycetes</taxon>
        <taxon>Streptosporangiales</taxon>
        <taxon>Nocardiopsidaceae</taxon>
        <taxon>Nocardiopsis</taxon>
    </lineage>
</organism>
<sequence>MDTPRRLLLVGTYTPDSDPPGEGQGIHRVWFDPETGELTADGAAAHTTGPSFLAFRPEPPTVYAVNEQAKGTVTAFRVHGDASLTELGSVPTGGGSPCHVRYLGPEQVAVANYANGVVAFQPTADDGTPTGPARELPHRGRGPVSERQEGPHAHSTAIALDSHEPRLRYLLAADLGTDELRVYHYATPLSPENEGPAPEIEDGLLSTVPLPSGTGPRHMAVNGGYVYVAGELDSRVHTVRWNPRNGTGEHLGSLPALGAHTAAVTEANYPGEITLHRLKVEGREIADGDALPMTNTYEGRVYVSNRGADVISTFAVRDEGARLEHLADTPVGAWPRHFTVVRGHNGQPDHLVAAAQNGDSLMSLLIDPDTGVPADTGHRLEIAVPVCVLPVPIKRIRRAEAAEAVAEEAVR</sequence>
<comment type="caution">
    <text evidence="3">The sequence shown here is derived from an EMBL/GenBank/DDBJ whole genome shotgun (WGS) entry which is preliminary data.</text>
</comment>
<reference evidence="3 4" key="1">
    <citation type="submission" date="2020-08" db="EMBL/GenBank/DDBJ databases">
        <title>Sequencing the genomes of 1000 actinobacteria strains.</title>
        <authorList>
            <person name="Klenk H.-P."/>
        </authorList>
    </citation>
    <scope>NUCLEOTIDE SEQUENCE [LARGE SCALE GENOMIC DNA]</scope>
    <source>
        <strain evidence="3 4">DSM 44598</strain>
    </source>
</reference>
<accession>A0A840WF98</accession>
<keyword evidence="4" id="KW-1185">Reference proteome</keyword>
<dbReference type="PANTHER" id="PTHR30344:SF1">
    <property type="entry name" value="6-PHOSPHOGLUCONOLACTONASE"/>
    <property type="match status" value="1"/>
</dbReference>
<proteinExistence type="inferred from homology"/>
<dbReference type="GO" id="GO:0016853">
    <property type="term" value="F:isomerase activity"/>
    <property type="evidence" value="ECO:0007669"/>
    <property type="project" value="UniProtKB-KW"/>
</dbReference>
<feature type="region of interest" description="Disordered" evidence="2">
    <location>
        <begin position="121"/>
        <end position="156"/>
    </location>
</feature>
<dbReference type="GO" id="GO:0017057">
    <property type="term" value="F:6-phosphogluconolactonase activity"/>
    <property type="evidence" value="ECO:0007669"/>
    <property type="project" value="TreeGrafter"/>
</dbReference>
<keyword evidence="3" id="KW-0413">Isomerase</keyword>
<dbReference type="AlphaFoldDB" id="A0A840WF98"/>
<dbReference type="Pfam" id="PF10282">
    <property type="entry name" value="Lactonase"/>
    <property type="match status" value="2"/>
</dbReference>
<comment type="similarity">
    <text evidence="1">Belongs to the cycloisomerase 2 family.</text>
</comment>
<gene>
    <name evidence="3" type="ORF">HNR07_006787</name>
</gene>
<dbReference type="Gene3D" id="2.130.10.10">
    <property type="entry name" value="YVTN repeat-like/Quinoprotein amine dehydrogenase"/>
    <property type="match status" value="1"/>
</dbReference>
<dbReference type="RefSeq" id="WP_184370847.1">
    <property type="nucleotide sequence ID" value="NZ_BAAAKM010000037.1"/>
</dbReference>
<evidence type="ECO:0000256" key="2">
    <source>
        <dbReference type="SAM" id="MobiDB-lite"/>
    </source>
</evidence>
<dbReference type="InterPro" id="IPR015943">
    <property type="entry name" value="WD40/YVTN_repeat-like_dom_sf"/>
</dbReference>
<evidence type="ECO:0000313" key="3">
    <source>
        <dbReference type="EMBL" id="MBB5495650.1"/>
    </source>
</evidence>
<evidence type="ECO:0000256" key="1">
    <source>
        <dbReference type="ARBA" id="ARBA00005564"/>
    </source>
</evidence>
<protein>
    <submittedName>
        <fullName evidence="3">6-phosphogluconolactonase (Cycloisomerase 2 family)</fullName>
    </submittedName>
</protein>
<dbReference type="InterPro" id="IPR019405">
    <property type="entry name" value="Lactonase_7-beta_prop"/>
</dbReference>
<dbReference type="PANTHER" id="PTHR30344">
    <property type="entry name" value="6-PHOSPHOGLUCONOLACTONASE-RELATED"/>
    <property type="match status" value="1"/>
</dbReference>
<dbReference type="InterPro" id="IPR011048">
    <property type="entry name" value="Haem_d1_sf"/>
</dbReference>
<name>A0A840WF98_9ACTN</name>
<dbReference type="InterPro" id="IPR050282">
    <property type="entry name" value="Cycloisomerase_2"/>
</dbReference>
<dbReference type="EMBL" id="JACHDO010000001">
    <property type="protein sequence ID" value="MBB5495650.1"/>
    <property type="molecule type" value="Genomic_DNA"/>
</dbReference>